<name>A0AAD5MDQ3_PARTN</name>
<keyword evidence="4" id="KW-1185">Reference proteome</keyword>
<dbReference type="SUPFAM" id="SSF81301">
    <property type="entry name" value="Nucleotidyltransferase"/>
    <property type="match status" value="1"/>
</dbReference>
<protein>
    <submittedName>
        <fullName evidence="3">Uncharacterized protein</fullName>
    </submittedName>
</protein>
<dbReference type="GO" id="GO:0017148">
    <property type="term" value="P:negative regulation of translation"/>
    <property type="evidence" value="ECO:0007669"/>
    <property type="project" value="TreeGrafter"/>
</dbReference>
<evidence type="ECO:0000256" key="2">
    <source>
        <dbReference type="SAM" id="Coils"/>
    </source>
</evidence>
<dbReference type="Gene3D" id="3.30.460.10">
    <property type="entry name" value="Beta Polymerase, domain 2"/>
    <property type="match status" value="1"/>
</dbReference>
<sequence>MDLMPLMSSKLSRLTLSIAPLWSRGYVTLRFTPILSLSSSPCILQPSIKRPCSYSSVTRHYSTLQEDIEAQKTKIAQAQEYFDQYIEEYYEVDDVEEETVVKPEKIEEELCAESVDDVVNLLRRERAKDIVVLELGADGPGTVDTMITCSYFNVRHGNAVAEILRKAGKVTDEQPKKCTVRNSAGWFQIELGKIQVHVMSEDIRLRFNLEALWGLDEVPEEEEDFLSIPPLKTEMTC</sequence>
<feature type="coiled-coil region" evidence="2">
    <location>
        <begin position="61"/>
        <end position="88"/>
    </location>
</feature>
<proteinExistence type="inferred from homology"/>
<keyword evidence="2" id="KW-0175">Coiled coil</keyword>
<evidence type="ECO:0000313" key="3">
    <source>
        <dbReference type="EMBL" id="KAJ1356732.1"/>
    </source>
</evidence>
<dbReference type="AlphaFoldDB" id="A0AAD5MDQ3"/>
<reference evidence="3" key="1">
    <citation type="submission" date="2021-06" db="EMBL/GenBank/DDBJ databases">
        <title>Parelaphostrongylus tenuis whole genome reference sequence.</title>
        <authorList>
            <person name="Garwood T.J."/>
            <person name="Larsen P.A."/>
            <person name="Fountain-Jones N.M."/>
            <person name="Garbe J.R."/>
            <person name="Macchietto M.G."/>
            <person name="Kania S.A."/>
            <person name="Gerhold R.W."/>
            <person name="Richards J.E."/>
            <person name="Wolf T.M."/>
        </authorList>
    </citation>
    <scope>NUCLEOTIDE SEQUENCE</scope>
    <source>
        <strain evidence="3">MNPRO001-30</strain>
        <tissue evidence="3">Meninges</tissue>
    </source>
</reference>
<comment type="similarity">
    <text evidence="1">Belongs to the Iojap/RsfS family.</text>
</comment>
<accession>A0AAD5MDQ3</accession>
<dbReference type="GO" id="GO:0090071">
    <property type="term" value="P:negative regulation of ribosome biogenesis"/>
    <property type="evidence" value="ECO:0007669"/>
    <property type="project" value="TreeGrafter"/>
</dbReference>
<organism evidence="3 4">
    <name type="scientific">Parelaphostrongylus tenuis</name>
    <name type="common">Meningeal worm</name>
    <dbReference type="NCBI Taxonomy" id="148309"/>
    <lineage>
        <taxon>Eukaryota</taxon>
        <taxon>Metazoa</taxon>
        <taxon>Ecdysozoa</taxon>
        <taxon>Nematoda</taxon>
        <taxon>Chromadorea</taxon>
        <taxon>Rhabditida</taxon>
        <taxon>Rhabditina</taxon>
        <taxon>Rhabditomorpha</taxon>
        <taxon>Strongyloidea</taxon>
        <taxon>Metastrongylidae</taxon>
        <taxon>Parelaphostrongylus</taxon>
    </lineage>
</organism>
<gene>
    <name evidence="3" type="ORF">KIN20_014477</name>
</gene>
<dbReference type="Pfam" id="PF02410">
    <property type="entry name" value="RsfS"/>
    <property type="match status" value="1"/>
</dbReference>
<dbReference type="EMBL" id="JAHQIW010002869">
    <property type="protein sequence ID" value="KAJ1356732.1"/>
    <property type="molecule type" value="Genomic_DNA"/>
</dbReference>
<dbReference type="Proteomes" id="UP001196413">
    <property type="component" value="Unassembled WGS sequence"/>
</dbReference>
<dbReference type="InterPro" id="IPR043519">
    <property type="entry name" value="NT_sf"/>
</dbReference>
<comment type="caution">
    <text evidence="3">The sequence shown here is derived from an EMBL/GenBank/DDBJ whole genome shotgun (WGS) entry which is preliminary data.</text>
</comment>
<dbReference type="PANTHER" id="PTHR21043:SF0">
    <property type="entry name" value="MITOCHONDRIAL ASSEMBLY OF RIBOSOMAL LARGE SUBUNIT PROTEIN 1"/>
    <property type="match status" value="1"/>
</dbReference>
<evidence type="ECO:0000256" key="1">
    <source>
        <dbReference type="ARBA" id="ARBA00010574"/>
    </source>
</evidence>
<dbReference type="PANTHER" id="PTHR21043">
    <property type="entry name" value="IOJAP SUPERFAMILY ORTHOLOG"/>
    <property type="match status" value="1"/>
</dbReference>
<dbReference type="InterPro" id="IPR004394">
    <property type="entry name" value="Iojap/RsfS/C7orf30"/>
</dbReference>
<dbReference type="GO" id="GO:0043023">
    <property type="term" value="F:ribosomal large subunit binding"/>
    <property type="evidence" value="ECO:0007669"/>
    <property type="project" value="TreeGrafter"/>
</dbReference>
<evidence type="ECO:0000313" key="4">
    <source>
        <dbReference type="Proteomes" id="UP001196413"/>
    </source>
</evidence>